<proteinExistence type="predicted"/>
<protein>
    <submittedName>
        <fullName evidence="1">Uncharacterized protein</fullName>
    </submittedName>
</protein>
<dbReference type="RefSeq" id="WP_110896537.1">
    <property type="nucleotide sequence ID" value="NZ_CP054614.1"/>
</dbReference>
<dbReference type="Proteomes" id="UP000509327">
    <property type="component" value="Chromosome"/>
</dbReference>
<reference evidence="2 4" key="2">
    <citation type="submission" date="2020-06" db="EMBL/GenBank/DDBJ databases">
        <title>Complete genome of Paenibacillus barcinonensis KACC11450.</title>
        <authorList>
            <person name="Kim M."/>
            <person name="Park Y.-J."/>
            <person name="Shin J.-H."/>
        </authorList>
    </citation>
    <scope>NUCLEOTIDE SEQUENCE [LARGE SCALE GENOMIC DNA]</scope>
    <source>
        <strain evidence="2 4">KACC11450</strain>
    </source>
</reference>
<dbReference type="EMBL" id="QJSW01000005">
    <property type="protein sequence ID" value="PYE49869.1"/>
    <property type="molecule type" value="Genomic_DNA"/>
</dbReference>
<evidence type="ECO:0000313" key="3">
    <source>
        <dbReference type="Proteomes" id="UP000247790"/>
    </source>
</evidence>
<evidence type="ECO:0000313" key="4">
    <source>
        <dbReference type="Proteomes" id="UP000509327"/>
    </source>
</evidence>
<reference evidence="1 3" key="1">
    <citation type="submission" date="2018-06" db="EMBL/GenBank/DDBJ databases">
        <title>Genomic Encyclopedia of Type Strains, Phase III (KMG-III): the genomes of soil and plant-associated and newly described type strains.</title>
        <authorList>
            <person name="Whitman W."/>
        </authorList>
    </citation>
    <scope>NUCLEOTIDE SEQUENCE [LARGE SCALE GENOMIC DNA]</scope>
    <source>
        <strain evidence="1 3">CECT 7022</strain>
    </source>
</reference>
<sequence length="148" mass="15901">MPTLSNFSLGNYTLGGLTDGMMKYATGEVTSTTATLLFNDVNSSFNAYVASVNGLSFRPTRIILRNKSAPSNRGMIVYNKDTFGAQPSSAGTNYNLATYLTSNAGTGYIFKVYEITGGSFNQVGQVTDSGFRLPVPSAGEVYVWEIWG</sequence>
<dbReference type="Proteomes" id="UP000247790">
    <property type="component" value="Unassembled WGS sequence"/>
</dbReference>
<dbReference type="AlphaFoldDB" id="A0A2V4VTC2"/>
<gene>
    <name evidence="1" type="ORF">DFQ00_105373</name>
    <name evidence="2" type="ORF">HUB98_08980</name>
</gene>
<dbReference type="EMBL" id="CP054614">
    <property type="protein sequence ID" value="QKS56460.1"/>
    <property type="molecule type" value="Genomic_DNA"/>
</dbReference>
<accession>A0A2V4VTC2</accession>
<dbReference type="OrthoDB" id="1955581at2"/>
<keyword evidence="4" id="KW-1185">Reference proteome</keyword>
<organism evidence="1 3">
    <name type="scientific">Paenibacillus barcinonensis</name>
    <dbReference type="NCBI Taxonomy" id="198119"/>
    <lineage>
        <taxon>Bacteria</taxon>
        <taxon>Bacillati</taxon>
        <taxon>Bacillota</taxon>
        <taxon>Bacilli</taxon>
        <taxon>Bacillales</taxon>
        <taxon>Paenibacillaceae</taxon>
        <taxon>Paenibacillus</taxon>
    </lineage>
</organism>
<evidence type="ECO:0000313" key="1">
    <source>
        <dbReference type="EMBL" id="PYE49869.1"/>
    </source>
</evidence>
<name>A0A2V4VTC2_PAEBA</name>
<evidence type="ECO:0000313" key="2">
    <source>
        <dbReference type="EMBL" id="QKS56460.1"/>
    </source>
</evidence>